<dbReference type="Pfam" id="PF03641">
    <property type="entry name" value="Lysine_decarbox"/>
    <property type="match status" value="1"/>
</dbReference>
<comment type="similarity">
    <text evidence="1">Belongs to the LOG family.</text>
</comment>
<evidence type="ECO:0000256" key="1">
    <source>
        <dbReference type="RuleBase" id="RU363015"/>
    </source>
</evidence>
<dbReference type="InterPro" id="IPR005269">
    <property type="entry name" value="LOG"/>
</dbReference>
<gene>
    <name evidence="2" type="primary">yvdD</name>
    <name evidence="2" type="ORF">BWX89_01639</name>
</gene>
<sequence length="213" mass="24598">MKPKNPYSEESWRIFRIMSEFVDGFELLENIDKAVTVWGSARVSRENRWYKEAVKLGGLLKKNGYAVITGGGPGIMEAANKGAFLEKGISIGLNIELPKEQKPNKYITHLLSFRYFFVRKVMFVKYAKGFVIFPGGFGTLDEFTEAITLVQTRRADRFPIVLVGKQHWEPLIKWMKDYLVRCGYISKNDMKIFSTAETAEEVIEKIKQFYKRS</sequence>
<evidence type="ECO:0000313" key="2">
    <source>
        <dbReference type="EMBL" id="OQB71718.1"/>
    </source>
</evidence>
<name>A0A1V6C470_UNCT6</name>
<dbReference type="EMBL" id="MWDQ01000150">
    <property type="protein sequence ID" value="OQB71718.1"/>
    <property type="molecule type" value="Genomic_DNA"/>
</dbReference>
<dbReference type="EC" id="3.2.2.n1" evidence="1"/>
<protein>
    <recommendedName>
        <fullName evidence="1">Cytokinin riboside 5'-monophosphate phosphoribohydrolase</fullName>
        <ecNumber evidence="1">3.2.2.n1</ecNumber>
    </recommendedName>
</protein>
<dbReference type="Gene3D" id="3.40.50.450">
    <property type="match status" value="1"/>
</dbReference>
<comment type="caution">
    <text evidence="2">The sequence shown here is derived from an EMBL/GenBank/DDBJ whole genome shotgun (WGS) entry which is preliminary data.</text>
</comment>
<dbReference type="NCBIfam" id="TIGR00730">
    <property type="entry name" value="Rossman fold protein, TIGR00730 family"/>
    <property type="match status" value="1"/>
</dbReference>
<dbReference type="GO" id="GO:0009691">
    <property type="term" value="P:cytokinin biosynthetic process"/>
    <property type="evidence" value="ECO:0007669"/>
    <property type="project" value="UniProtKB-UniRule"/>
</dbReference>
<keyword evidence="1" id="KW-0378">Hydrolase</keyword>
<organism evidence="2">
    <name type="scientific">candidate division TA06 bacterium ADurb.Bin131</name>
    <dbReference type="NCBI Taxonomy" id="1852827"/>
    <lineage>
        <taxon>Bacteria</taxon>
        <taxon>Bacteria division TA06</taxon>
    </lineage>
</organism>
<dbReference type="GO" id="GO:0005829">
    <property type="term" value="C:cytosol"/>
    <property type="evidence" value="ECO:0007669"/>
    <property type="project" value="TreeGrafter"/>
</dbReference>
<dbReference type="GO" id="GO:0016787">
    <property type="term" value="F:hydrolase activity"/>
    <property type="evidence" value="ECO:0007669"/>
    <property type="project" value="UniProtKB-KW"/>
</dbReference>
<dbReference type="Proteomes" id="UP000485562">
    <property type="component" value="Unassembled WGS sequence"/>
</dbReference>
<proteinExistence type="inferred from homology"/>
<dbReference type="AlphaFoldDB" id="A0A1V6C470"/>
<reference evidence="2" key="1">
    <citation type="submission" date="2017-02" db="EMBL/GenBank/DDBJ databases">
        <title>Delving into the versatile metabolic prowess of the omnipresent phylum Bacteroidetes.</title>
        <authorList>
            <person name="Nobu M.K."/>
            <person name="Mei R."/>
            <person name="Narihiro T."/>
            <person name="Kuroda K."/>
            <person name="Liu W.-T."/>
        </authorList>
    </citation>
    <scope>NUCLEOTIDE SEQUENCE</scope>
    <source>
        <strain evidence="2">ADurb.Bin131</strain>
    </source>
</reference>
<accession>A0A1V6C470</accession>
<dbReference type="SUPFAM" id="SSF102405">
    <property type="entry name" value="MCP/YpsA-like"/>
    <property type="match status" value="1"/>
</dbReference>
<dbReference type="InterPro" id="IPR052341">
    <property type="entry name" value="LOG_family_nucleotidases"/>
</dbReference>
<dbReference type="PANTHER" id="PTHR43393:SF3">
    <property type="entry name" value="LYSINE DECARBOXYLASE-LIKE PROTEIN"/>
    <property type="match status" value="1"/>
</dbReference>
<dbReference type="InterPro" id="IPR031100">
    <property type="entry name" value="LOG_fam"/>
</dbReference>
<keyword evidence="1" id="KW-0203">Cytokinin biosynthesis</keyword>
<dbReference type="PANTHER" id="PTHR43393">
    <property type="entry name" value="CYTOKININ RIBOSIDE 5'-MONOPHOSPHATE PHOSPHORIBOHYDROLASE"/>
    <property type="match status" value="1"/>
</dbReference>